<keyword evidence="4" id="KW-0560">Oxidoreductase</keyword>
<evidence type="ECO:0000313" key="8">
    <source>
        <dbReference type="Proteomes" id="UP000249260"/>
    </source>
</evidence>
<dbReference type="PRINTS" id="PR00368">
    <property type="entry name" value="FADPNR"/>
</dbReference>
<dbReference type="Gene3D" id="3.30.390.30">
    <property type="match status" value="1"/>
</dbReference>
<dbReference type="Pfam" id="PF14759">
    <property type="entry name" value="Reductase_C"/>
    <property type="match status" value="1"/>
</dbReference>
<dbReference type="InterPro" id="IPR023753">
    <property type="entry name" value="FAD/NAD-binding_dom"/>
</dbReference>
<reference evidence="7 8" key="1">
    <citation type="submission" date="2018-06" db="EMBL/GenBank/DDBJ databases">
        <title>Paenibacillus montanisoli sp. nov., isolated from mountain area soil.</title>
        <authorList>
            <person name="Wu M."/>
        </authorList>
    </citation>
    <scope>NUCLEOTIDE SEQUENCE [LARGE SCALE GENOMIC DNA]</scope>
    <source>
        <strain evidence="7 8">RA17</strain>
    </source>
</reference>
<dbReference type="OrthoDB" id="9802028at2"/>
<evidence type="ECO:0000259" key="5">
    <source>
        <dbReference type="Pfam" id="PF07992"/>
    </source>
</evidence>
<protein>
    <submittedName>
        <fullName evidence="7">Ferredoxin reductase</fullName>
    </submittedName>
</protein>
<dbReference type="SUPFAM" id="SSF55424">
    <property type="entry name" value="FAD/NAD-linked reductases, dimerisation (C-terminal) domain"/>
    <property type="match status" value="1"/>
</dbReference>
<dbReference type="InterPro" id="IPR036188">
    <property type="entry name" value="FAD/NAD-bd_sf"/>
</dbReference>
<dbReference type="InterPro" id="IPR016156">
    <property type="entry name" value="FAD/NAD-linked_Rdtase_dimer_sf"/>
</dbReference>
<dbReference type="EMBL" id="QLUW01000006">
    <property type="protein sequence ID" value="RAP73753.1"/>
    <property type="molecule type" value="Genomic_DNA"/>
</dbReference>
<dbReference type="GO" id="GO:0016651">
    <property type="term" value="F:oxidoreductase activity, acting on NAD(P)H"/>
    <property type="evidence" value="ECO:0007669"/>
    <property type="project" value="TreeGrafter"/>
</dbReference>
<evidence type="ECO:0000313" key="7">
    <source>
        <dbReference type="EMBL" id="RAP73753.1"/>
    </source>
</evidence>
<dbReference type="Gene3D" id="3.50.50.60">
    <property type="entry name" value="FAD/NAD(P)-binding domain"/>
    <property type="match status" value="2"/>
</dbReference>
<evidence type="ECO:0000256" key="3">
    <source>
        <dbReference type="ARBA" id="ARBA00022827"/>
    </source>
</evidence>
<dbReference type="GO" id="GO:0005737">
    <property type="term" value="C:cytoplasm"/>
    <property type="evidence" value="ECO:0007669"/>
    <property type="project" value="TreeGrafter"/>
</dbReference>
<dbReference type="SUPFAM" id="SSF51905">
    <property type="entry name" value="FAD/NAD(P)-binding domain"/>
    <property type="match status" value="2"/>
</dbReference>
<accession>A0A328TW42</accession>
<sequence>MSDLGMVIVGAGETGARAAVELRTAGWNGPITLIGKEPLAPYERPPLSKFTLISEEEPKPATILDEVRLSEHNIGWIPNNQVVGIDRVNHSVELSNGQQIRYERLLLATGAAPRKLTIEGSDTTGLLYLRTFADAVALRTRFQPGKHIAVIGAGFIGLEVAASARELGCSVTVIEVGPRILMRGVPEEIARIVEARHRMAGVRFKLGISIQGIMNTSEGHLITLADGTDIPCDTVVVGIGAIPETSLAAQSGLTIENGIYTDEYLATSDNDIFAAGDCCSFPHKLYGGRRIRLEAWRNAQDQGTHVAHNMLGASKPFVDIPWFWSDQYDQTLQVTGLPDSGVLTVCRHLSERDKLYFHLSGENRLVAASAVGLNAKIAKDIRLAEMLIHQNQAVLDPIALQNTEVKLKSLVNA</sequence>
<evidence type="ECO:0000259" key="6">
    <source>
        <dbReference type="Pfam" id="PF14759"/>
    </source>
</evidence>
<keyword evidence="3" id="KW-0274">FAD</keyword>
<dbReference type="RefSeq" id="WP_112885337.1">
    <property type="nucleotide sequence ID" value="NZ_QLUW01000006.1"/>
</dbReference>
<organism evidence="7 8">
    <name type="scientific">Paenibacillus montanisoli</name>
    <dbReference type="NCBI Taxonomy" id="2081970"/>
    <lineage>
        <taxon>Bacteria</taxon>
        <taxon>Bacillati</taxon>
        <taxon>Bacillota</taxon>
        <taxon>Bacilli</taxon>
        <taxon>Bacillales</taxon>
        <taxon>Paenibacillaceae</taxon>
        <taxon>Paenibacillus</taxon>
    </lineage>
</organism>
<keyword evidence="8" id="KW-1185">Reference proteome</keyword>
<proteinExistence type="predicted"/>
<name>A0A328TW42_9BACL</name>
<evidence type="ECO:0000256" key="1">
    <source>
        <dbReference type="ARBA" id="ARBA00001974"/>
    </source>
</evidence>
<gene>
    <name evidence="7" type="ORF">DL346_26210</name>
</gene>
<feature type="domain" description="Reductase C-terminal" evidence="6">
    <location>
        <begin position="322"/>
        <end position="410"/>
    </location>
</feature>
<comment type="caution">
    <text evidence="7">The sequence shown here is derived from an EMBL/GenBank/DDBJ whole genome shotgun (WGS) entry which is preliminary data.</text>
</comment>
<dbReference type="Proteomes" id="UP000249260">
    <property type="component" value="Unassembled WGS sequence"/>
</dbReference>
<keyword evidence="2" id="KW-0285">Flavoprotein</keyword>
<feature type="domain" description="FAD/NAD(P)-binding" evidence="5">
    <location>
        <begin position="6"/>
        <end position="303"/>
    </location>
</feature>
<dbReference type="PRINTS" id="PR00411">
    <property type="entry name" value="PNDRDTASEI"/>
</dbReference>
<evidence type="ECO:0000256" key="2">
    <source>
        <dbReference type="ARBA" id="ARBA00022630"/>
    </source>
</evidence>
<dbReference type="Pfam" id="PF07992">
    <property type="entry name" value="Pyr_redox_2"/>
    <property type="match status" value="1"/>
</dbReference>
<dbReference type="AlphaFoldDB" id="A0A328TW42"/>
<dbReference type="InterPro" id="IPR050446">
    <property type="entry name" value="FAD-oxidoreductase/Apoptosis"/>
</dbReference>
<dbReference type="PANTHER" id="PTHR43557:SF2">
    <property type="entry name" value="RIESKE DOMAIN-CONTAINING PROTEIN-RELATED"/>
    <property type="match status" value="1"/>
</dbReference>
<dbReference type="InterPro" id="IPR028202">
    <property type="entry name" value="Reductase_C"/>
</dbReference>
<comment type="cofactor">
    <cofactor evidence="1">
        <name>FAD</name>
        <dbReference type="ChEBI" id="CHEBI:57692"/>
    </cofactor>
</comment>
<dbReference type="PANTHER" id="PTHR43557">
    <property type="entry name" value="APOPTOSIS-INDUCING FACTOR 1"/>
    <property type="match status" value="1"/>
</dbReference>
<evidence type="ECO:0000256" key="4">
    <source>
        <dbReference type="ARBA" id="ARBA00023002"/>
    </source>
</evidence>